<reference evidence="4" key="1">
    <citation type="submission" date="2022-05" db="EMBL/GenBank/DDBJ databases">
        <title>Using nanopore sequencing to obtain complete genomes from saliva samples.</title>
        <authorList>
            <person name="Baker J.L."/>
        </authorList>
    </citation>
    <scope>NUCLEOTIDE SEQUENCE</scope>
    <source>
        <strain evidence="4">JCVI-JB-Ag32</strain>
    </source>
</reference>
<feature type="domain" description="Helicase C-terminal" evidence="3">
    <location>
        <begin position="692"/>
        <end position="869"/>
    </location>
</feature>
<dbReference type="AlphaFoldDB" id="A0A9E7DCR9"/>
<accession>A0A9E7DCR9</accession>
<dbReference type="InterPro" id="IPR049730">
    <property type="entry name" value="SNF2/RAD54-like_C"/>
</dbReference>
<dbReference type="PROSITE" id="PS51194">
    <property type="entry name" value="HELICASE_CTER"/>
    <property type="match status" value="1"/>
</dbReference>
<dbReference type="SMART" id="SM00490">
    <property type="entry name" value="HELICc"/>
    <property type="match status" value="1"/>
</dbReference>
<dbReference type="GO" id="GO:0016787">
    <property type="term" value="F:hydrolase activity"/>
    <property type="evidence" value="ECO:0007669"/>
    <property type="project" value="UniProtKB-KW"/>
</dbReference>
<gene>
    <name evidence="4" type="ORF">M3I41_05895</name>
</gene>
<sequence length="1097" mass="123097">MARILDNLSDETKMGSLTRKMFQTFERLDVATGYFNLRGWNMLCDIVDQKISENGSTPIARILIGMVQGSAHQEVLAAYQREIEGDEDITADREIAAQRRKALLEVLRGQLMRGIPTAGDRETLARLHEQISAGAVEIRVFCDQPLHGKAYIFHRDDIANPIAGLVGSSNLTYPGLTSNLELNTDVMDKDGAAKLAQWFEDRWNDDWSLPIGPEVLKLLDESWASPTPRHPYDVFLKVCYDMSRDVREGLDEYSLTGRISDELLEYQATAVKTLARRVMMRGGTMLGDVVGLGKTLTAIAVALTLRDEYGYQPLVICPKNLQKMWEEHLEAYDLHGWVVPYSMSHTLDDLRRYPLVIVDESHTLRNEKTQAYQNVQRYIMANESKALLLTATPFNIKYADVANQLGLFIDEDEDLGLQPLVALSKANFADNLEFGLSTLAAFRKSDEPEDWKRLMGEHLVRRTRSFVKENYASTDEDGHQYLTFSNGQRFFFPERKAIPVDHRFDAGDPAALMVDDMTLDAIAALKLPRYDMFAYVSPAGRKQATPEEVRILEDLERSRGHVSGFVRTNFYKRLSSCGHSFILSLQRHLTRNRLFMYAIDEDLPIPIGTIDANVLRGDSDSGEESSAELETQTVTDPAHDYALLADKPSPDIKWVRPSLFVGRLRDELEADNRVISALLTSYGQWTIDKDSKLRALADLARIEHPGEKVLIFTEYKDTANYLAAALQQMGVDNVGLATGDTDNPTAVARRFSPKSNAKLMTADEDYAPDTSDELRILVATDVLSEGQNLQDAHIVVNYDIPWAIIQLIQRAGRVDRVGQEADTVLIYTISHGSVEDVLNLRKRVQKRLAANAATFGSDESFFDTDEEVAIIRDLYNGHIDDVVREDDVDASSLAYEIWNKATKDDPGLAERIARLPDMIDATRAYRLTDSGDGVAAHVQTESGMDLFGWASSNGEMQLLTGHEALRIFEATPSEQGLERSEGHDTLVKELVKSGPLKEQQNIAGRLRGERKILWNRLGNQLRLIDDPETDQALDALFQTPLTKLATNKLRSARRRGATDAELLDLLRTLYIRDDLVIQTRSGKDPIHIVSVMGVSND</sequence>
<evidence type="ECO:0000313" key="4">
    <source>
        <dbReference type="EMBL" id="UQF79140.1"/>
    </source>
</evidence>
<dbReference type="PROSITE" id="PS51192">
    <property type="entry name" value="HELICASE_ATP_BIND_1"/>
    <property type="match status" value="1"/>
</dbReference>
<dbReference type="GO" id="GO:0005524">
    <property type="term" value="F:ATP binding"/>
    <property type="evidence" value="ECO:0007669"/>
    <property type="project" value="InterPro"/>
</dbReference>
<proteinExistence type="predicted"/>
<dbReference type="CDD" id="cd18793">
    <property type="entry name" value="SF2_C_SNF"/>
    <property type="match status" value="1"/>
</dbReference>
<dbReference type="Pfam" id="PF00176">
    <property type="entry name" value="SNF2-rel_dom"/>
    <property type="match status" value="1"/>
</dbReference>
<dbReference type="InterPro" id="IPR025202">
    <property type="entry name" value="PLD-like_dom"/>
</dbReference>
<keyword evidence="1" id="KW-0378">Hydrolase</keyword>
<dbReference type="InterPro" id="IPR001650">
    <property type="entry name" value="Helicase_C-like"/>
</dbReference>
<dbReference type="InterPro" id="IPR014001">
    <property type="entry name" value="Helicase_ATP-bd"/>
</dbReference>
<dbReference type="Gene3D" id="3.40.50.300">
    <property type="entry name" value="P-loop containing nucleotide triphosphate hydrolases"/>
    <property type="match status" value="1"/>
</dbReference>
<protein>
    <submittedName>
        <fullName evidence="4">Phospholipase D-like domain-containing protein</fullName>
    </submittedName>
</protein>
<dbReference type="Pfam" id="PF13091">
    <property type="entry name" value="PLDc_2"/>
    <property type="match status" value="1"/>
</dbReference>
<dbReference type="SUPFAM" id="SSF52540">
    <property type="entry name" value="P-loop containing nucleoside triphosphate hydrolases"/>
    <property type="match status" value="2"/>
</dbReference>
<dbReference type="PANTHER" id="PTHR45766">
    <property type="entry name" value="DNA ANNEALING HELICASE AND ENDONUCLEASE ZRANB3 FAMILY MEMBER"/>
    <property type="match status" value="1"/>
</dbReference>
<evidence type="ECO:0000313" key="5">
    <source>
        <dbReference type="Proteomes" id="UP000830236"/>
    </source>
</evidence>
<organism evidence="4 5">
    <name type="scientific">Actinomyces graevenitzii</name>
    <dbReference type="NCBI Taxonomy" id="55565"/>
    <lineage>
        <taxon>Bacteria</taxon>
        <taxon>Bacillati</taxon>
        <taxon>Actinomycetota</taxon>
        <taxon>Actinomycetes</taxon>
        <taxon>Actinomycetales</taxon>
        <taxon>Actinomycetaceae</taxon>
        <taxon>Actinomyces</taxon>
    </lineage>
</organism>
<dbReference type="InterPro" id="IPR000330">
    <property type="entry name" value="SNF2_N"/>
</dbReference>
<dbReference type="EMBL" id="CP097095">
    <property type="protein sequence ID" value="UQF79140.1"/>
    <property type="molecule type" value="Genomic_DNA"/>
</dbReference>
<dbReference type="Proteomes" id="UP000830236">
    <property type="component" value="Chromosome"/>
</dbReference>
<dbReference type="SMART" id="SM00487">
    <property type="entry name" value="DEXDc"/>
    <property type="match status" value="1"/>
</dbReference>
<dbReference type="InterPro" id="IPR038718">
    <property type="entry name" value="SNF2-like_sf"/>
</dbReference>
<dbReference type="InterPro" id="IPR027417">
    <property type="entry name" value="P-loop_NTPase"/>
</dbReference>
<dbReference type="KEGG" id="agh:M3I41_05895"/>
<dbReference type="SUPFAM" id="SSF56024">
    <property type="entry name" value="Phospholipase D/nuclease"/>
    <property type="match status" value="1"/>
</dbReference>
<dbReference type="CDD" id="cd09178">
    <property type="entry name" value="PLDc_N_Snf2_like"/>
    <property type="match status" value="1"/>
</dbReference>
<dbReference type="PANTHER" id="PTHR45766:SF6">
    <property type="entry name" value="SWI_SNF-RELATED MATRIX-ASSOCIATED ACTIN-DEPENDENT REGULATOR OF CHROMATIN SUBFAMILY A-LIKE PROTEIN 1"/>
    <property type="match status" value="1"/>
</dbReference>
<evidence type="ECO:0000259" key="3">
    <source>
        <dbReference type="PROSITE" id="PS51194"/>
    </source>
</evidence>
<feature type="domain" description="Helicase ATP-binding" evidence="2">
    <location>
        <begin position="275"/>
        <end position="411"/>
    </location>
</feature>
<name>A0A9E7DCR9_9ACTO</name>
<dbReference type="Gene3D" id="3.30.870.10">
    <property type="entry name" value="Endonuclease Chain A"/>
    <property type="match status" value="1"/>
</dbReference>
<evidence type="ECO:0000256" key="1">
    <source>
        <dbReference type="ARBA" id="ARBA00022801"/>
    </source>
</evidence>
<dbReference type="Gene3D" id="3.40.50.10810">
    <property type="entry name" value="Tandem AAA-ATPase domain"/>
    <property type="match status" value="2"/>
</dbReference>
<dbReference type="Pfam" id="PF00271">
    <property type="entry name" value="Helicase_C"/>
    <property type="match status" value="1"/>
</dbReference>
<evidence type="ECO:0000259" key="2">
    <source>
        <dbReference type="PROSITE" id="PS51192"/>
    </source>
</evidence>